<dbReference type="EMBL" id="CWQY01000001">
    <property type="protein sequence ID" value="CSB97762.1"/>
    <property type="molecule type" value="Genomic_DNA"/>
</dbReference>
<keyword evidence="1" id="KW-0472">Membrane</keyword>
<dbReference type="AlphaFoldDB" id="A0A655WSL2"/>
<keyword evidence="1" id="KW-0812">Transmembrane</keyword>
<feature type="transmembrane region" description="Helical" evidence="1">
    <location>
        <begin position="12"/>
        <end position="33"/>
    </location>
</feature>
<accession>A0A655WSL2</accession>
<dbReference type="Proteomes" id="UP000041770">
    <property type="component" value="Unassembled WGS sequence"/>
</dbReference>
<sequence length="73" mass="7794">MVVTRSCAETPVVTPCLASIDTVNAVWFALLLLTTIGGRAKRSACASVRHKQTMPLHSRIINAICAVVRDSTA</sequence>
<evidence type="ECO:0000313" key="2">
    <source>
        <dbReference type="EMBL" id="CSB97762.1"/>
    </source>
</evidence>
<evidence type="ECO:0000256" key="1">
    <source>
        <dbReference type="SAM" id="Phobius"/>
    </source>
</evidence>
<organism evidence="2 3">
    <name type="scientific">Vibrio cholerae</name>
    <dbReference type="NCBI Taxonomy" id="666"/>
    <lineage>
        <taxon>Bacteria</taxon>
        <taxon>Pseudomonadati</taxon>
        <taxon>Pseudomonadota</taxon>
        <taxon>Gammaproteobacteria</taxon>
        <taxon>Vibrionales</taxon>
        <taxon>Vibrionaceae</taxon>
        <taxon>Vibrio</taxon>
    </lineage>
</organism>
<gene>
    <name evidence="2" type="ORF">ERS013200_00232</name>
</gene>
<proteinExistence type="predicted"/>
<protein>
    <submittedName>
        <fullName evidence="2">Uncharacterized protein</fullName>
    </submittedName>
</protein>
<name>A0A655WSL2_VIBCL</name>
<keyword evidence="1" id="KW-1133">Transmembrane helix</keyword>
<reference evidence="2 3" key="1">
    <citation type="submission" date="2015-07" db="EMBL/GenBank/DDBJ databases">
        <authorList>
            <consortium name="Pathogen Informatics"/>
        </authorList>
    </citation>
    <scope>NUCLEOTIDE SEQUENCE [LARGE SCALE GENOMIC DNA]</scope>
    <source>
        <strain evidence="2 3">A316</strain>
    </source>
</reference>
<evidence type="ECO:0000313" key="3">
    <source>
        <dbReference type="Proteomes" id="UP000041770"/>
    </source>
</evidence>